<dbReference type="Proteomes" id="UP000199727">
    <property type="component" value="Unassembled WGS sequence"/>
</dbReference>
<dbReference type="PANTHER" id="PTHR13117:SF5">
    <property type="entry name" value="PROTEIN RFT1 HOMOLOG"/>
    <property type="match status" value="1"/>
</dbReference>
<evidence type="ECO:0000313" key="12">
    <source>
        <dbReference type="Proteomes" id="UP000199727"/>
    </source>
</evidence>
<comment type="caution">
    <text evidence="10">Lacks conserved residue(s) required for the propagation of feature annotation.</text>
</comment>
<comment type="similarity">
    <text evidence="3 10">Belongs to the RFT1 family.</text>
</comment>
<proteinExistence type="inferred from homology"/>
<evidence type="ECO:0000256" key="3">
    <source>
        <dbReference type="ARBA" id="ARBA00010288"/>
    </source>
</evidence>
<gene>
    <name evidence="11" type="ORF">C361_01096</name>
</gene>
<comment type="caution">
    <text evidence="11">The sequence shown here is derived from an EMBL/GenBank/DDBJ whole genome shotgun (WGS) entry which is preliminary data.</text>
</comment>
<feature type="transmembrane region" description="Helical" evidence="10">
    <location>
        <begin position="349"/>
        <end position="370"/>
    </location>
</feature>
<evidence type="ECO:0000256" key="4">
    <source>
        <dbReference type="ARBA" id="ARBA00022692"/>
    </source>
</evidence>
<dbReference type="PANTHER" id="PTHR13117">
    <property type="entry name" value="ENDOPLASMIC RETICULUM MULTISPAN TRANSMEMBRANE PROTEIN-RELATED"/>
    <property type="match status" value="1"/>
</dbReference>
<evidence type="ECO:0000256" key="2">
    <source>
        <dbReference type="ARBA" id="ARBA00004922"/>
    </source>
</evidence>
<keyword evidence="10" id="KW-0813">Transport</keyword>
<dbReference type="EMBL" id="AMKT01000020">
    <property type="protein sequence ID" value="OXG27294.1"/>
    <property type="molecule type" value="Genomic_DNA"/>
</dbReference>
<reference evidence="11 12" key="1">
    <citation type="submission" date="2017-06" db="EMBL/GenBank/DDBJ databases">
        <title>Global population genomics of the pathogenic fungus Cryptococcus neoformans var. grubii.</title>
        <authorList>
            <person name="Cuomo C."/>
            <person name="Litvintseva A."/>
            <person name="Chen Y."/>
            <person name="Young S."/>
            <person name="Zeng Q."/>
            <person name="Chapman S."/>
            <person name="Gujja S."/>
            <person name="Saif S."/>
            <person name="Birren B."/>
        </authorList>
    </citation>
    <scope>NUCLEOTIDE SEQUENCE [LARGE SCALE GENOMIC DNA]</scope>
    <source>
        <strain evidence="11 12">Tu259-1</strain>
    </source>
</reference>
<comment type="pathway">
    <text evidence="2">Protein modification; protein glycosylation.</text>
</comment>
<evidence type="ECO:0000256" key="9">
    <source>
        <dbReference type="ARBA" id="ARBA00045912"/>
    </source>
</evidence>
<evidence type="ECO:0000256" key="7">
    <source>
        <dbReference type="ARBA" id="ARBA00023136"/>
    </source>
</evidence>
<feature type="transmembrane region" description="Helical" evidence="10">
    <location>
        <begin position="469"/>
        <end position="490"/>
    </location>
</feature>
<keyword evidence="6 10" id="KW-1133">Transmembrane helix</keyword>
<comment type="function">
    <text evidence="9 10">Intramembrane glycolipid transporter that operates in the biosynthetic pathway of dolichol-linked oligosaccharides, the glycan precursors employed in protein asparagine (N)-glycosylation. The sequential addition of sugars to dolichol pyrophosphate produces dolichol-linked oligosaccharides containing fourteen sugars, including two GlcNAcs, nine mannoses and three glucoses. Once assembled, the oligosaccharide is transferred from the lipid to nascent proteins by oligosaccharyltransferases. The assembly of dolichol-linked oligosaccharides begins on the cytosolic side of the endoplasmic reticulum membrane and finishes in its lumen. RFT1 could mediate the translocation of the cytosolically oriented intermediate DolPP-GlcNAc2Man5, produced by ALG11, into the ER lumen where dolichol-linked oligosaccharides assembly continues. However, the intramembrane lipid transporter activity could not be confirmed in vitro.</text>
</comment>
<dbReference type="AlphaFoldDB" id="A0A854QKZ3"/>
<sequence length="538" mass="58796">MTTPPSTSSASNPLLTARSLVLLQLLSRILTFTLNQSLLRLASPSVFGTAAIQFDLVCSSILFLSREGIRNALLRRSDVNNEVEPKSRAQIHALSIAPLQLGMVVSPLITGLYLWSSSQSTTSQQGFHLSLILYVASALIELSIEPCYIQVHRSSPPKINIRVQAEGGMAIVKATITVASLVGLGEGRALISFALGQVAGAIWLAVLYIKEFDWDVKSLVAAQKVEGQPKFDPDTLSLAVANTGQSLIKHVLTEADRLAVARISPLDDQGGYAVAMNYGSLIARIVFQPFEESLLLYYSNSLSSAATLPLFTLTIRLSLYLSTIIRTFVPPLFPAVSPLLLPRQYRDTSAPSILNLYLTLYIPCLSLNGVAEAFHTASADPGQVKRQARWMIASSGMFAGILFLLTHLPPQYISTNGGPFQLLTPNREECLVLASCAAMIIRIVYALRHAKWCFSFRRSSLRWLSLLPSVKIMGWACLVRLVLGLLAASGRWERGWKEWAELVVVGGIMGLATLGFIGQAEIGHIKDLRRMMKSEKSE</sequence>
<organism evidence="11 12">
    <name type="scientific">Cryptococcus neoformans Tu259-1</name>
    <dbReference type="NCBI Taxonomy" id="1230072"/>
    <lineage>
        <taxon>Eukaryota</taxon>
        <taxon>Fungi</taxon>
        <taxon>Dikarya</taxon>
        <taxon>Basidiomycota</taxon>
        <taxon>Agaricomycotina</taxon>
        <taxon>Tremellomycetes</taxon>
        <taxon>Tremellales</taxon>
        <taxon>Cryptococcaceae</taxon>
        <taxon>Cryptococcus</taxon>
        <taxon>Cryptococcus neoformans species complex</taxon>
    </lineage>
</organism>
<evidence type="ECO:0000256" key="6">
    <source>
        <dbReference type="ARBA" id="ARBA00022989"/>
    </source>
</evidence>
<keyword evidence="7 10" id="KW-0472">Membrane</keyword>
<feature type="transmembrane region" description="Helical" evidence="10">
    <location>
        <begin position="430"/>
        <end position="448"/>
    </location>
</feature>
<evidence type="ECO:0000256" key="10">
    <source>
        <dbReference type="RuleBase" id="RU365067"/>
    </source>
</evidence>
<feature type="transmembrane region" description="Helical" evidence="10">
    <location>
        <begin position="502"/>
        <end position="523"/>
    </location>
</feature>
<dbReference type="GO" id="GO:0006488">
    <property type="term" value="P:dolichol-linked oligosaccharide biosynthetic process"/>
    <property type="evidence" value="ECO:0007669"/>
    <property type="project" value="InterPro"/>
</dbReference>
<name>A0A854QKZ3_CRYNE</name>
<accession>A0A854QKZ3</accession>
<comment type="subcellular location">
    <subcellularLocation>
        <location evidence="1 10">Endoplasmic reticulum membrane</location>
        <topology evidence="1 10">Multi-pass membrane protein</topology>
    </subcellularLocation>
</comment>
<dbReference type="GO" id="GO:0005789">
    <property type="term" value="C:endoplasmic reticulum membrane"/>
    <property type="evidence" value="ECO:0007669"/>
    <property type="project" value="UniProtKB-SubCell"/>
</dbReference>
<evidence type="ECO:0000256" key="8">
    <source>
        <dbReference type="ARBA" id="ARBA00044793"/>
    </source>
</evidence>
<evidence type="ECO:0000256" key="5">
    <source>
        <dbReference type="ARBA" id="ARBA00022824"/>
    </source>
</evidence>
<protein>
    <recommendedName>
        <fullName evidence="8 10">Man(5)GlcNAc(2)-PP-dolichol translocation protein RFT1</fullName>
    </recommendedName>
</protein>
<dbReference type="Pfam" id="PF04506">
    <property type="entry name" value="Rft-1"/>
    <property type="match status" value="1"/>
</dbReference>
<keyword evidence="4 10" id="KW-0812">Transmembrane</keyword>
<dbReference type="InterPro" id="IPR007594">
    <property type="entry name" value="RFT1"/>
</dbReference>
<dbReference type="OrthoDB" id="9979195at2759"/>
<evidence type="ECO:0000313" key="11">
    <source>
        <dbReference type="EMBL" id="OXG27294.1"/>
    </source>
</evidence>
<dbReference type="GO" id="GO:0034203">
    <property type="term" value="P:glycolipid translocation"/>
    <property type="evidence" value="ECO:0007669"/>
    <property type="project" value="TreeGrafter"/>
</dbReference>
<evidence type="ECO:0000256" key="1">
    <source>
        <dbReference type="ARBA" id="ARBA00004477"/>
    </source>
</evidence>
<keyword evidence="5 10" id="KW-0256">Endoplasmic reticulum</keyword>
<feature type="transmembrane region" description="Helical" evidence="10">
    <location>
        <begin position="390"/>
        <end position="410"/>
    </location>
</feature>